<evidence type="ECO:0000313" key="2">
    <source>
        <dbReference type="Proteomes" id="UP000031643"/>
    </source>
</evidence>
<protein>
    <submittedName>
        <fullName evidence="1">Uncharacterized protein</fullName>
    </submittedName>
</protein>
<proteinExistence type="predicted"/>
<evidence type="ECO:0000313" key="1">
    <source>
        <dbReference type="EMBL" id="BAQ17922.1"/>
    </source>
</evidence>
<reference evidence="1 2" key="1">
    <citation type="submission" date="2014-09" db="EMBL/GenBank/DDBJ databases">
        <title>Genome sequencing of Methyloceanibacter caenitepidi Gela4.</title>
        <authorList>
            <person name="Takeuchi M."/>
            <person name="Susumu S."/>
            <person name="Kamagata Y."/>
            <person name="Oshima K."/>
            <person name="Hattori M."/>
            <person name="Iwasaki W."/>
        </authorList>
    </citation>
    <scope>NUCLEOTIDE SEQUENCE [LARGE SCALE GENOMIC DNA]</scope>
    <source>
        <strain evidence="1 2">Gela4</strain>
    </source>
</reference>
<dbReference type="HOGENOM" id="CLU_3081662_0_0_5"/>
<dbReference type="OrthoDB" id="9944651at2"/>
<keyword evidence="2" id="KW-1185">Reference proteome</keyword>
<dbReference type="KEGG" id="mcg:GL4_2488"/>
<gene>
    <name evidence="1" type="ORF">GL4_2488</name>
</gene>
<dbReference type="STRING" id="1384459.GL4_2488"/>
<organism evidence="1 2">
    <name type="scientific">Methyloceanibacter caenitepidi</name>
    <dbReference type="NCBI Taxonomy" id="1384459"/>
    <lineage>
        <taxon>Bacteria</taxon>
        <taxon>Pseudomonadati</taxon>
        <taxon>Pseudomonadota</taxon>
        <taxon>Alphaproteobacteria</taxon>
        <taxon>Hyphomicrobiales</taxon>
        <taxon>Hyphomicrobiaceae</taxon>
        <taxon>Methyloceanibacter</taxon>
    </lineage>
</organism>
<dbReference type="EMBL" id="AP014648">
    <property type="protein sequence ID" value="BAQ17922.1"/>
    <property type="molecule type" value="Genomic_DNA"/>
</dbReference>
<dbReference type="Proteomes" id="UP000031643">
    <property type="component" value="Chromosome"/>
</dbReference>
<accession>A0A0A8K5X5</accession>
<dbReference type="AlphaFoldDB" id="A0A0A8K5X5"/>
<dbReference type="RefSeq" id="WP_156137569.1">
    <property type="nucleotide sequence ID" value="NZ_AP014648.1"/>
</dbReference>
<sequence length="52" mass="6141">MKYLVMKSLDDWEDVLDAQFLEMEHLTMEEVIDMICSEGRFPKTSRGTETLQ</sequence>
<name>A0A0A8K5X5_9HYPH</name>